<feature type="compositionally biased region" description="Polar residues" evidence="1">
    <location>
        <begin position="53"/>
        <end position="62"/>
    </location>
</feature>
<evidence type="ECO:0000313" key="4">
    <source>
        <dbReference type="Proteomes" id="UP000192247"/>
    </source>
</evidence>
<proteinExistence type="predicted"/>
<dbReference type="AlphaFoldDB" id="A0A1V9X1Y5"/>
<feature type="compositionally biased region" description="Basic and acidic residues" evidence="1">
    <location>
        <begin position="43"/>
        <end position="52"/>
    </location>
</feature>
<dbReference type="Proteomes" id="UP000192247">
    <property type="component" value="Unassembled WGS sequence"/>
</dbReference>
<evidence type="ECO:0000256" key="2">
    <source>
        <dbReference type="SAM" id="Phobius"/>
    </source>
</evidence>
<keyword evidence="2" id="KW-0812">Transmembrane</keyword>
<keyword evidence="2" id="KW-1133">Transmembrane helix</keyword>
<keyword evidence="4" id="KW-1185">Reference proteome</keyword>
<accession>A0A1V9X1Y5</accession>
<feature type="compositionally biased region" description="Basic and acidic residues" evidence="1">
    <location>
        <begin position="63"/>
        <end position="72"/>
    </location>
</feature>
<protein>
    <submittedName>
        <fullName evidence="3">Uncharacterized protein</fullName>
    </submittedName>
</protein>
<gene>
    <name evidence="3" type="ORF">BIW11_13547</name>
</gene>
<feature type="region of interest" description="Disordered" evidence="1">
    <location>
        <begin position="1"/>
        <end position="72"/>
    </location>
</feature>
<reference evidence="3 4" key="1">
    <citation type="journal article" date="2017" name="Gigascience">
        <title>Draft genome of the honey bee ectoparasitic mite, Tropilaelaps mercedesae, is shaped by the parasitic life history.</title>
        <authorList>
            <person name="Dong X."/>
            <person name="Armstrong S.D."/>
            <person name="Xia D."/>
            <person name="Makepeace B.L."/>
            <person name="Darby A.C."/>
            <person name="Kadowaki T."/>
        </authorList>
    </citation>
    <scope>NUCLEOTIDE SEQUENCE [LARGE SCALE GENOMIC DNA]</scope>
    <source>
        <strain evidence="3">Wuxi-XJTLU</strain>
    </source>
</reference>
<keyword evidence="2" id="KW-0472">Membrane</keyword>
<evidence type="ECO:0000256" key="1">
    <source>
        <dbReference type="SAM" id="MobiDB-lite"/>
    </source>
</evidence>
<dbReference type="EMBL" id="MNPL01028903">
    <property type="protein sequence ID" value="OQR67408.1"/>
    <property type="molecule type" value="Genomic_DNA"/>
</dbReference>
<feature type="transmembrane region" description="Helical" evidence="2">
    <location>
        <begin position="90"/>
        <end position="108"/>
    </location>
</feature>
<name>A0A1V9X1Y5_9ACAR</name>
<evidence type="ECO:0000313" key="3">
    <source>
        <dbReference type="EMBL" id="OQR67408.1"/>
    </source>
</evidence>
<feature type="compositionally biased region" description="Basic residues" evidence="1">
    <location>
        <begin position="15"/>
        <end position="42"/>
    </location>
</feature>
<organism evidence="3 4">
    <name type="scientific">Tropilaelaps mercedesae</name>
    <dbReference type="NCBI Taxonomy" id="418985"/>
    <lineage>
        <taxon>Eukaryota</taxon>
        <taxon>Metazoa</taxon>
        <taxon>Ecdysozoa</taxon>
        <taxon>Arthropoda</taxon>
        <taxon>Chelicerata</taxon>
        <taxon>Arachnida</taxon>
        <taxon>Acari</taxon>
        <taxon>Parasitiformes</taxon>
        <taxon>Mesostigmata</taxon>
        <taxon>Gamasina</taxon>
        <taxon>Dermanyssoidea</taxon>
        <taxon>Laelapidae</taxon>
        <taxon>Tropilaelaps</taxon>
    </lineage>
</organism>
<dbReference type="InParanoid" id="A0A1V9X1Y5"/>
<sequence>MTRNKQKSRRDSRSKSRSRSKKSRKSRNKSRRLRGSSIWPRHRTNDRTDQRDSSTWSCYSRSESPRRGGRAEELKVVHVPPNRRSCLRTVIYTLAIICFLSALLYGAYKNHYLDGISLPRLHH</sequence>
<comment type="caution">
    <text evidence="3">The sequence shown here is derived from an EMBL/GenBank/DDBJ whole genome shotgun (WGS) entry which is preliminary data.</text>
</comment>